<feature type="transmembrane region" description="Helical" evidence="1">
    <location>
        <begin position="87"/>
        <end position="106"/>
    </location>
</feature>
<dbReference type="GeneID" id="35120997"/>
<keyword evidence="1" id="KW-1133">Transmembrane helix</keyword>
<gene>
    <name evidence="2" type="ORF">BK007_05330</name>
</gene>
<keyword evidence="1" id="KW-0472">Membrane</keyword>
<evidence type="ECO:0000313" key="3">
    <source>
        <dbReference type="Proteomes" id="UP000232806"/>
    </source>
</evidence>
<reference evidence="2 3" key="1">
    <citation type="submission" date="2016-10" db="EMBL/GenBank/DDBJ databases">
        <title>Comparative genomics between deep and shallow subseafloor isolates.</title>
        <authorList>
            <person name="Ishii S."/>
            <person name="Miller J.R."/>
            <person name="Sutton G."/>
            <person name="Suzuki S."/>
            <person name="Methe B."/>
            <person name="Inagaki F."/>
            <person name="Imachi H."/>
        </authorList>
    </citation>
    <scope>NUCLEOTIDE SEQUENCE [LARGE SCALE GENOMIC DNA]</scope>
    <source>
        <strain evidence="2 3">MO-MB1</strain>
    </source>
</reference>
<name>A0A2H4VBN5_9EURY</name>
<dbReference type="OrthoDB" id="71397at2157"/>
<organism evidence="2 3">
    <name type="scientific">Methanobacterium subterraneum</name>
    <dbReference type="NCBI Taxonomy" id="59277"/>
    <lineage>
        <taxon>Archaea</taxon>
        <taxon>Methanobacteriati</taxon>
        <taxon>Methanobacteriota</taxon>
        <taxon>Methanomada group</taxon>
        <taxon>Methanobacteria</taxon>
        <taxon>Methanobacteriales</taxon>
        <taxon>Methanobacteriaceae</taxon>
        <taxon>Methanobacterium</taxon>
    </lineage>
</organism>
<sequence length="111" mass="12212">MNLYDLIVKKIKDIQGAGDDAAITNISTSSMLTAEITLISSILVALVMLRMVSKILMIVAVLVVLLAALVAMPLMPRFKKEQNDSMASMMFYVMLALAIVITLFYWGNLNV</sequence>
<proteinExistence type="predicted"/>
<feature type="transmembrane region" description="Helical" evidence="1">
    <location>
        <begin position="32"/>
        <end position="49"/>
    </location>
</feature>
<protein>
    <submittedName>
        <fullName evidence="2">Energy-converting hydrogenase B subunit G, EhbG</fullName>
    </submittedName>
</protein>
<feature type="transmembrane region" description="Helical" evidence="1">
    <location>
        <begin position="55"/>
        <end position="75"/>
    </location>
</feature>
<dbReference type="RefSeq" id="WP_100905473.1">
    <property type="nucleotide sequence ID" value="NZ_CP017766.1"/>
</dbReference>
<evidence type="ECO:0000313" key="2">
    <source>
        <dbReference type="EMBL" id="AUB55493.1"/>
    </source>
</evidence>
<dbReference type="AlphaFoldDB" id="A0A2H4VBN5"/>
<evidence type="ECO:0000256" key="1">
    <source>
        <dbReference type="SAM" id="Phobius"/>
    </source>
</evidence>
<accession>A0A2H4VBN5</accession>
<dbReference type="EMBL" id="CP017766">
    <property type="protein sequence ID" value="AUB55493.1"/>
    <property type="molecule type" value="Genomic_DNA"/>
</dbReference>
<dbReference type="Proteomes" id="UP000232806">
    <property type="component" value="Chromosome"/>
</dbReference>
<keyword evidence="1" id="KW-0812">Transmembrane</keyword>